<organism evidence="1 2">
    <name type="scientific">Pluteus cervinus</name>
    <dbReference type="NCBI Taxonomy" id="181527"/>
    <lineage>
        <taxon>Eukaryota</taxon>
        <taxon>Fungi</taxon>
        <taxon>Dikarya</taxon>
        <taxon>Basidiomycota</taxon>
        <taxon>Agaricomycotina</taxon>
        <taxon>Agaricomycetes</taxon>
        <taxon>Agaricomycetidae</taxon>
        <taxon>Agaricales</taxon>
        <taxon>Pluteineae</taxon>
        <taxon>Pluteaceae</taxon>
        <taxon>Pluteus</taxon>
    </lineage>
</organism>
<keyword evidence="2" id="KW-1185">Reference proteome</keyword>
<protein>
    <submittedName>
        <fullName evidence="1">Uncharacterized protein</fullName>
    </submittedName>
</protein>
<sequence>MSRIPPPWVYAAKLPVLIGLYAGLLISPVRAVPRNITISSNSSQILYTPFICNATTTITNPECNGAWQLIQSNDNTTVVSTQGPGVMEGEIVPQMFIRFQGSFLFIQTGPLSNATANVTISAGLTSVNLAFNSSAGGVAVVDLIEAEVTTATLTFIDPEQNAIPNDVNGTSMPSRLDIEAITITVDDDLV</sequence>
<proteinExistence type="predicted"/>
<dbReference type="Proteomes" id="UP000308600">
    <property type="component" value="Unassembled WGS sequence"/>
</dbReference>
<evidence type="ECO:0000313" key="1">
    <source>
        <dbReference type="EMBL" id="TFK73722.1"/>
    </source>
</evidence>
<dbReference type="EMBL" id="ML208273">
    <property type="protein sequence ID" value="TFK73722.1"/>
    <property type="molecule type" value="Genomic_DNA"/>
</dbReference>
<name>A0ACD3B7Q4_9AGAR</name>
<reference evidence="1 2" key="1">
    <citation type="journal article" date="2019" name="Nat. Ecol. Evol.">
        <title>Megaphylogeny resolves global patterns of mushroom evolution.</title>
        <authorList>
            <person name="Varga T."/>
            <person name="Krizsan K."/>
            <person name="Foldi C."/>
            <person name="Dima B."/>
            <person name="Sanchez-Garcia M."/>
            <person name="Sanchez-Ramirez S."/>
            <person name="Szollosi G.J."/>
            <person name="Szarkandi J.G."/>
            <person name="Papp V."/>
            <person name="Albert L."/>
            <person name="Andreopoulos W."/>
            <person name="Angelini C."/>
            <person name="Antonin V."/>
            <person name="Barry K.W."/>
            <person name="Bougher N.L."/>
            <person name="Buchanan P."/>
            <person name="Buyck B."/>
            <person name="Bense V."/>
            <person name="Catcheside P."/>
            <person name="Chovatia M."/>
            <person name="Cooper J."/>
            <person name="Damon W."/>
            <person name="Desjardin D."/>
            <person name="Finy P."/>
            <person name="Geml J."/>
            <person name="Haridas S."/>
            <person name="Hughes K."/>
            <person name="Justo A."/>
            <person name="Karasinski D."/>
            <person name="Kautmanova I."/>
            <person name="Kiss B."/>
            <person name="Kocsube S."/>
            <person name="Kotiranta H."/>
            <person name="LaButti K.M."/>
            <person name="Lechner B.E."/>
            <person name="Liimatainen K."/>
            <person name="Lipzen A."/>
            <person name="Lukacs Z."/>
            <person name="Mihaltcheva S."/>
            <person name="Morgado L.N."/>
            <person name="Niskanen T."/>
            <person name="Noordeloos M.E."/>
            <person name="Ohm R.A."/>
            <person name="Ortiz-Santana B."/>
            <person name="Ovrebo C."/>
            <person name="Racz N."/>
            <person name="Riley R."/>
            <person name="Savchenko A."/>
            <person name="Shiryaev A."/>
            <person name="Soop K."/>
            <person name="Spirin V."/>
            <person name="Szebenyi C."/>
            <person name="Tomsovsky M."/>
            <person name="Tulloss R.E."/>
            <person name="Uehling J."/>
            <person name="Grigoriev I.V."/>
            <person name="Vagvolgyi C."/>
            <person name="Papp T."/>
            <person name="Martin F.M."/>
            <person name="Miettinen O."/>
            <person name="Hibbett D.S."/>
            <person name="Nagy L.G."/>
        </authorList>
    </citation>
    <scope>NUCLEOTIDE SEQUENCE [LARGE SCALE GENOMIC DNA]</scope>
    <source>
        <strain evidence="1 2">NL-1719</strain>
    </source>
</reference>
<accession>A0ACD3B7Q4</accession>
<gene>
    <name evidence="1" type="ORF">BDN72DRAFT_761112</name>
</gene>
<evidence type="ECO:0000313" key="2">
    <source>
        <dbReference type="Proteomes" id="UP000308600"/>
    </source>
</evidence>